<keyword evidence="4" id="KW-0808">Transferase</keyword>
<dbReference type="InterPro" id="IPR001841">
    <property type="entry name" value="Znf_RING"/>
</dbReference>
<dbReference type="GO" id="GO:0000151">
    <property type="term" value="C:ubiquitin ligase complex"/>
    <property type="evidence" value="ECO:0007669"/>
    <property type="project" value="InterPro"/>
</dbReference>
<evidence type="ECO:0000256" key="1">
    <source>
        <dbReference type="ARBA" id="ARBA00000900"/>
    </source>
</evidence>
<dbReference type="EMBL" id="BLLK01000022">
    <property type="protein sequence ID" value="GFH46415.1"/>
    <property type="molecule type" value="Genomic_DNA"/>
</dbReference>
<dbReference type="Gene3D" id="1.25.40.20">
    <property type="entry name" value="Ankyrin repeat-containing domain"/>
    <property type="match status" value="1"/>
</dbReference>
<evidence type="ECO:0000313" key="10">
    <source>
        <dbReference type="EMBL" id="GFH46415.1"/>
    </source>
</evidence>
<keyword evidence="6 8" id="KW-0863">Zinc-finger</keyword>
<evidence type="ECO:0000256" key="4">
    <source>
        <dbReference type="ARBA" id="ARBA00022679"/>
    </source>
</evidence>
<dbReference type="SMART" id="SM00248">
    <property type="entry name" value="ANK"/>
    <property type="match status" value="3"/>
</dbReference>
<comment type="catalytic activity">
    <reaction evidence="1">
        <text>S-ubiquitinyl-[E2 ubiquitin-conjugating enzyme]-L-cysteine + [acceptor protein]-L-lysine = [E2 ubiquitin-conjugating enzyme]-L-cysteine + N(6)-ubiquitinyl-[acceptor protein]-L-lysine.</text>
        <dbReference type="EC" id="2.3.2.27"/>
    </reaction>
</comment>
<dbReference type="GO" id="GO:0061630">
    <property type="term" value="F:ubiquitin protein ligase activity"/>
    <property type="evidence" value="ECO:0007669"/>
    <property type="project" value="UniProtKB-EC"/>
</dbReference>
<keyword evidence="7" id="KW-0862">Zinc</keyword>
<dbReference type="SMART" id="SM00184">
    <property type="entry name" value="RING"/>
    <property type="match status" value="1"/>
</dbReference>
<name>A0AAD3H111_9STRA</name>
<dbReference type="AlphaFoldDB" id="A0AAD3H111"/>
<keyword evidence="5" id="KW-0479">Metal-binding</keyword>
<dbReference type="InterPro" id="IPR013083">
    <property type="entry name" value="Znf_RING/FYVE/PHD"/>
</dbReference>
<dbReference type="GO" id="GO:0031519">
    <property type="term" value="C:PcG protein complex"/>
    <property type="evidence" value="ECO:0007669"/>
    <property type="project" value="TreeGrafter"/>
</dbReference>
<dbReference type="SUPFAM" id="SSF57850">
    <property type="entry name" value="RING/U-box"/>
    <property type="match status" value="1"/>
</dbReference>
<gene>
    <name evidence="10" type="ORF">CTEN210_02889</name>
</gene>
<dbReference type="PANTHER" id="PTHR46076">
    <property type="entry name" value="E3 UBIQUITIN-PROTEIN LIGASE RING1 / RING 2 FAMILY MEMBER"/>
    <property type="match status" value="1"/>
</dbReference>
<sequence length="588" mass="67054">MPHDLPEERVQTCAARNNESDVNIAHQNLELGNTDTEDRVSVDQNIEDVASVNTVDPEEALWVANTSASLVSACSRNSSCEEEDWDALETFLSDKTISKRKKKLVLDKDSRCRDWAFCYGAPVSVINLLVEIEGPATVGCTVLEENDCSWLHNAMTCFHHSFEVINLLVSTGGKELVCSKSNYVHHWKRTAFHMHLGKRGKCCSKIIDLFCKVGGVELLEIADKDGFFPMDYTDASQRSAMIESLTSLGQSKRIQSQIEALKSLVLSPREFYDYIDRYEIEKLQSYLENTDVSIDAKVRCIKFRDPTYNFFPFHKFCDLHGPPDIAHTMIELMDNDFLLTVISHSEDTCLHLACHYETDFDDIDLEDQYELVKMLIQHGGVKLLHQRSEHQETALHYLVQCNKINMKAINIMIQAGGEDLICMQQGGGGTVLHLASQQEEPNKELILYLLSKGGSRLKEIRDNYGRKAEDYWTPDIEEYITLSTSIPPSLLEELQCPICFETMSNVHIITQCCHRFCQKCIMESFSCNGNNCPVCRTKFELRDVRKDPLLGKFAMELFAGKKRERALQDRNKALMEEVESLKRKRNNV</sequence>
<comment type="caution">
    <text evidence="10">The sequence shown here is derived from an EMBL/GenBank/DDBJ whole genome shotgun (WGS) entry which is preliminary data.</text>
</comment>
<proteinExistence type="predicted"/>
<dbReference type="PROSITE" id="PS50089">
    <property type="entry name" value="ZF_RING_2"/>
    <property type="match status" value="1"/>
</dbReference>
<comment type="pathway">
    <text evidence="2">Protein modification; protein ubiquitination.</text>
</comment>
<dbReference type="InterPro" id="IPR002110">
    <property type="entry name" value="Ankyrin_rpt"/>
</dbReference>
<protein>
    <recommendedName>
        <fullName evidence="3">RING-type E3 ubiquitin transferase</fullName>
        <ecNumber evidence="3">2.3.2.27</ecNumber>
    </recommendedName>
</protein>
<dbReference type="PANTHER" id="PTHR46076:SF3">
    <property type="entry name" value="E3 UBIQUITIN-PROTEIN LIGASE RING1"/>
    <property type="match status" value="1"/>
</dbReference>
<evidence type="ECO:0000259" key="9">
    <source>
        <dbReference type="PROSITE" id="PS50089"/>
    </source>
</evidence>
<evidence type="ECO:0000256" key="2">
    <source>
        <dbReference type="ARBA" id="ARBA00004906"/>
    </source>
</evidence>
<dbReference type="Gene3D" id="3.30.40.10">
    <property type="entry name" value="Zinc/RING finger domain, C3HC4 (zinc finger)"/>
    <property type="match status" value="1"/>
</dbReference>
<evidence type="ECO:0000256" key="6">
    <source>
        <dbReference type="ARBA" id="ARBA00022771"/>
    </source>
</evidence>
<dbReference type="EC" id="2.3.2.27" evidence="3"/>
<keyword evidence="11" id="KW-1185">Reference proteome</keyword>
<dbReference type="Proteomes" id="UP001054902">
    <property type="component" value="Unassembled WGS sequence"/>
</dbReference>
<dbReference type="GO" id="GO:0003682">
    <property type="term" value="F:chromatin binding"/>
    <property type="evidence" value="ECO:0007669"/>
    <property type="project" value="TreeGrafter"/>
</dbReference>
<dbReference type="InterPro" id="IPR043540">
    <property type="entry name" value="RING1/RING2"/>
</dbReference>
<accession>A0AAD3H111</accession>
<evidence type="ECO:0000313" key="11">
    <source>
        <dbReference type="Proteomes" id="UP001054902"/>
    </source>
</evidence>
<feature type="domain" description="RING-type" evidence="9">
    <location>
        <begin position="496"/>
        <end position="536"/>
    </location>
</feature>
<dbReference type="InterPro" id="IPR036770">
    <property type="entry name" value="Ankyrin_rpt-contain_sf"/>
</dbReference>
<evidence type="ECO:0000256" key="3">
    <source>
        <dbReference type="ARBA" id="ARBA00012483"/>
    </source>
</evidence>
<dbReference type="GO" id="GO:0008270">
    <property type="term" value="F:zinc ion binding"/>
    <property type="evidence" value="ECO:0007669"/>
    <property type="project" value="UniProtKB-KW"/>
</dbReference>
<evidence type="ECO:0000256" key="7">
    <source>
        <dbReference type="ARBA" id="ARBA00022833"/>
    </source>
</evidence>
<dbReference type="InterPro" id="IPR017907">
    <property type="entry name" value="Znf_RING_CS"/>
</dbReference>
<dbReference type="SUPFAM" id="SSF48403">
    <property type="entry name" value="Ankyrin repeat"/>
    <property type="match status" value="1"/>
</dbReference>
<reference evidence="10 11" key="1">
    <citation type="journal article" date="2021" name="Sci. Rep.">
        <title>The genome of the diatom Chaetoceros tenuissimus carries an ancient integrated fragment of an extant virus.</title>
        <authorList>
            <person name="Hongo Y."/>
            <person name="Kimura K."/>
            <person name="Takaki Y."/>
            <person name="Yoshida Y."/>
            <person name="Baba S."/>
            <person name="Kobayashi G."/>
            <person name="Nagasaki K."/>
            <person name="Hano T."/>
            <person name="Tomaru Y."/>
        </authorList>
    </citation>
    <scope>NUCLEOTIDE SEQUENCE [LARGE SCALE GENOMIC DNA]</scope>
    <source>
        <strain evidence="10 11">NIES-3715</strain>
    </source>
</reference>
<evidence type="ECO:0000256" key="5">
    <source>
        <dbReference type="ARBA" id="ARBA00022723"/>
    </source>
</evidence>
<dbReference type="Pfam" id="PF13923">
    <property type="entry name" value="zf-C3HC4_2"/>
    <property type="match status" value="1"/>
</dbReference>
<organism evidence="10 11">
    <name type="scientific">Chaetoceros tenuissimus</name>
    <dbReference type="NCBI Taxonomy" id="426638"/>
    <lineage>
        <taxon>Eukaryota</taxon>
        <taxon>Sar</taxon>
        <taxon>Stramenopiles</taxon>
        <taxon>Ochrophyta</taxon>
        <taxon>Bacillariophyta</taxon>
        <taxon>Coscinodiscophyceae</taxon>
        <taxon>Chaetocerotophycidae</taxon>
        <taxon>Chaetocerotales</taxon>
        <taxon>Chaetocerotaceae</taxon>
        <taxon>Chaetoceros</taxon>
    </lineage>
</organism>
<dbReference type="PROSITE" id="PS00518">
    <property type="entry name" value="ZF_RING_1"/>
    <property type="match status" value="1"/>
</dbReference>
<evidence type="ECO:0000256" key="8">
    <source>
        <dbReference type="PROSITE-ProRule" id="PRU00175"/>
    </source>
</evidence>